<dbReference type="InterPro" id="IPR010982">
    <property type="entry name" value="Lambda_DNA-bd_dom_sf"/>
</dbReference>
<dbReference type="EMBL" id="JAYGJQ010000003">
    <property type="protein sequence ID" value="MEA9358278.1"/>
    <property type="molecule type" value="Genomic_DNA"/>
</dbReference>
<dbReference type="SMART" id="SM00530">
    <property type="entry name" value="HTH_XRE"/>
    <property type="match status" value="1"/>
</dbReference>
<evidence type="ECO:0000313" key="3">
    <source>
        <dbReference type="Proteomes" id="UP001302274"/>
    </source>
</evidence>
<dbReference type="PROSITE" id="PS50943">
    <property type="entry name" value="HTH_CROC1"/>
    <property type="match status" value="1"/>
</dbReference>
<dbReference type="NCBIfam" id="TIGR02147">
    <property type="entry name" value="Fsuc_second"/>
    <property type="match status" value="1"/>
</dbReference>
<name>A0ABU5VYY5_9BACT</name>
<dbReference type="Pfam" id="PF01381">
    <property type="entry name" value="HTH_3"/>
    <property type="match status" value="1"/>
</dbReference>
<dbReference type="CDD" id="cd00093">
    <property type="entry name" value="HTH_XRE"/>
    <property type="match status" value="1"/>
</dbReference>
<dbReference type="Pfam" id="PF14394">
    <property type="entry name" value="DUF4423"/>
    <property type="match status" value="1"/>
</dbReference>
<dbReference type="Proteomes" id="UP001302274">
    <property type="component" value="Unassembled WGS sequence"/>
</dbReference>
<gene>
    <name evidence="2" type="ORF">SHI21_18730</name>
</gene>
<dbReference type="InterPro" id="IPR001387">
    <property type="entry name" value="Cro/C1-type_HTH"/>
</dbReference>
<feature type="domain" description="HTH cro/C1-type" evidence="1">
    <location>
        <begin position="16"/>
        <end position="69"/>
    </location>
</feature>
<proteinExistence type="predicted"/>
<comment type="caution">
    <text evidence="2">The sequence shown here is derived from an EMBL/GenBank/DDBJ whole genome shotgun (WGS) entry which is preliminary data.</text>
</comment>
<organism evidence="2 3">
    <name type="scientific">Bacteriovorax antarcticus</name>
    <dbReference type="NCBI Taxonomy" id="3088717"/>
    <lineage>
        <taxon>Bacteria</taxon>
        <taxon>Pseudomonadati</taxon>
        <taxon>Bdellovibrionota</taxon>
        <taxon>Bacteriovoracia</taxon>
        <taxon>Bacteriovoracales</taxon>
        <taxon>Bacteriovoracaceae</taxon>
        <taxon>Bacteriovorax</taxon>
    </lineage>
</organism>
<dbReference type="Gene3D" id="1.10.260.40">
    <property type="entry name" value="lambda repressor-like DNA-binding domains"/>
    <property type="match status" value="1"/>
</dbReference>
<reference evidence="2 3" key="1">
    <citation type="submission" date="2023-11" db="EMBL/GenBank/DDBJ databases">
        <title>A Novel Polar Bacteriovorax (B. antarcticus) Isolated from the Biocrust in Antarctica.</title>
        <authorList>
            <person name="Mun W."/>
            <person name="Choi S.Y."/>
            <person name="Mitchell R.J."/>
        </authorList>
    </citation>
    <scope>NUCLEOTIDE SEQUENCE [LARGE SCALE GENOMIC DNA]</scope>
    <source>
        <strain evidence="2 3">PP10</strain>
    </source>
</reference>
<evidence type="ECO:0000259" key="1">
    <source>
        <dbReference type="PROSITE" id="PS50943"/>
    </source>
</evidence>
<dbReference type="RefSeq" id="WP_323578609.1">
    <property type="nucleotide sequence ID" value="NZ_JAYGJQ010000003.1"/>
</dbReference>
<dbReference type="InterPro" id="IPR025537">
    <property type="entry name" value="DUF4423"/>
</dbReference>
<dbReference type="InterPro" id="IPR011873">
    <property type="entry name" value="CHP02147"/>
</dbReference>
<accession>A0ABU5VYY5</accession>
<protein>
    <submittedName>
        <fullName evidence="2">TIGR02147 family protein</fullName>
    </submittedName>
</protein>
<keyword evidence="3" id="KW-1185">Reference proteome</keyword>
<evidence type="ECO:0000313" key="2">
    <source>
        <dbReference type="EMBL" id="MEA9358278.1"/>
    </source>
</evidence>
<dbReference type="SUPFAM" id="SSF47413">
    <property type="entry name" value="lambda repressor-like DNA-binding domains"/>
    <property type="match status" value="1"/>
</dbReference>
<sequence>MPNHFSEIIQQEFNARLKRNPLGYSLRAFARDLDISPATLSLILQKKAGLSQKKAASVSQKLQLPPDENDFFQDLVQSTCAKSKTERQIASAKLFRYETRYSSVEADIFHVIKDWFHLAIMELTLIKGFKPEAAWIAKRLKITEEEAQDSLERLVRLEIVEMHKGKLRPTSDYLIVLSKAPSAAAKHFQTQVLQKITRSFDEVERSSRDIASVMIRMRASEMESVVKTLKDARRDIASRVQTGDGHDSVFCLTTSFFRLDSPEATNQ</sequence>